<dbReference type="Proteomes" id="UP000325780">
    <property type="component" value="Unassembled WGS sequence"/>
</dbReference>
<protein>
    <submittedName>
        <fullName evidence="2">Uncharacterized protein</fullName>
    </submittedName>
</protein>
<keyword evidence="1" id="KW-1133">Transmembrane helix</keyword>
<evidence type="ECO:0000256" key="1">
    <source>
        <dbReference type="SAM" id="Phobius"/>
    </source>
</evidence>
<feature type="transmembrane region" description="Helical" evidence="1">
    <location>
        <begin position="6"/>
        <end position="32"/>
    </location>
</feature>
<keyword evidence="1" id="KW-0812">Transmembrane</keyword>
<sequence length="55" mass="6448">MYRLAYFVFTWALKSIATVRLGLFCTLALYLIQEIAQIVIDSDTTSYPYRIYDCI</sequence>
<dbReference type="EMBL" id="ML742117">
    <property type="protein sequence ID" value="KAE8149630.1"/>
    <property type="molecule type" value="Genomic_DNA"/>
</dbReference>
<accession>A0A5N6TTK0</accession>
<gene>
    <name evidence="2" type="ORF">BDV25DRAFT_155961</name>
</gene>
<evidence type="ECO:0000313" key="2">
    <source>
        <dbReference type="EMBL" id="KAE8149630.1"/>
    </source>
</evidence>
<keyword evidence="1" id="KW-0472">Membrane</keyword>
<reference evidence="2 3" key="1">
    <citation type="submission" date="2019-04" db="EMBL/GenBank/DDBJ databases">
        <title>Friends and foes A comparative genomics study of 23 Aspergillus species from section Flavi.</title>
        <authorList>
            <consortium name="DOE Joint Genome Institute"/>
            <person name="Kjaerbolling I."/>
            <person name="Vesth T."/>
            <person name="Frisvad J.C."/>
            <person name="Nybo J.L."/>
            <person name="Theobald S."/>
            <person name="Kildgaard S."/>
            <person name="Isbrandt T."/>
            <person name="Kuo A."/>
            <person name="Sato A."/>
            <person name="Lyhne E.K."/>
            <person name="Kogle M.E."/>
            <person name="Wiebenga A."/>
            <person name="Kun R.S."/>
            <person name="Lubbers R.J."/>
            <person name="Makela M.R."/>
            <person name="Barry K."/>
            <person name="Chovatia M."/>
            <person name="Clum A."/>
            <person name="Daum C."/>
            <person name="Haridas S."/>
            <person name="He G."/>
            <person name="LaButti K."/>
            <person name="Lipzen A."/>
            <person name="Mondo S."/>
            <person name="Riley R."/>
            <person name="Salamov A."/>
            <person name="Simmons B.A."/>
            <person name="Magnuson J.K."/>
            <person name="Henrissat B."/>
            <person name="Mortensen U.H."/>
            <person name="Larsen T.O."/>
            <person name="Devries R.P."/>
            <person name="Grigoriev I.V."/>
            <person name="Machida M."/>
            <person name="Baker S.E."/>
            <person name="Andersen M.R."/>
        </authorList>
    </citation>
    <scope>NUCLEOTIDE SEQUENCE [LARGE SCALE GENOMIC DNA]</scope>
    <source>
        <strain evidence="2 3">IBT 18842</strain>
    </source>
</reference>
<name>A0A5N6TTK0_ASPAV</name>
<proteinExistence type="predicted"/>
<organism evidence="2 3">
    <name type="scientific">Aspergillus avenaceus</name>
    <dbReference type="NCBI Taxonomy" id="36643"/>
    <lineage>
        <taxon>Eukaryota</taxon>
        <taxon>Fungi</taxon>
        <taxon>Dikarya</taxon>
        <taxon>Ascomycota</taxon>
        <taxon>Pezizomycotina</taxon>
        <taxon>Eurotiomycetes</taxon>
        <taxon>Eurotiomycetidae</taxon>
        <taxon>Eurotiales</taxon>
        <taxon>Aspergillaceae</taxon>
        <taxon>Aspergillus</taxon>
        <taxon>Aspergillus subgen. Circumdati</taxon>
    </lineage>
</organism>
<evidence type="ECO:0000313" key="3">
    <source>
        <dbReference type="Proteomes" id="UP000325780"/>
    </source>
</evidence>
<keyword evidence="3" id="KW-1185">Reference proteome</keyword>
<dbReference type="AlphaFoldDB" id="A0A5N6TTK0"/>